<dbReference type="RefSeq" id="WP_109647925.1">
    <property type="nucleotide sequence ID" value="NZ_QGGB01000010.1"/>
</dbReference>
<dbReference type="InterPro" id="IPR011051">
    <property type="entry name" value="RmlC_Cupin_sf"/>
</dbReference>
<evidence type="ECO:0000313" key="2">
    <source>
        <dbReference type="EMBL" id="PWN05369.1"/>
    </source>
</evidence>
<proteinExistence type="predicted"/>
<name>A0A316TQ75_9BACT</name>
<evidence type="ECO:0000259" key="1">
    <source>
        <dbReference type="Pfam" id="PF19480"/>
    </source>
</evidence>
<sequence length="165" mass="18878">MKQAFENPSGDVFFLEEKQMEEGLQASRRSDRLRIILPLHREQDAEVQRLINFLQPGTYIRPHMHPMPHATESIVVLRGKIRFFTFNDSGSPQTDRIISFAPFPGITDIEPGIWHSFLVLEKDTVLFECKKGPYDADTDKVFASWAPAEGSLEAAEWLSKKGKYP</sequence>
<protein>
    <submittedName>
        <fullName evidence="2">Cupin fold metalloprotein, WbuC family</fullName>
    </submittedName>
</protein>
<dbReference type="Proteomes" id="UP000245533">
    <property type="component" value="Unassembled WGS sequence"/>
</dbReference>
<accession>A0A316TQ75</accession>
<feature type="domain" description="Cupin fold metalloprotein WbuC cupin" evidence="1">
    <location>
        <begin position="16"/>
        <end position="93"/>
    </location>
</feature>
<evidence type="ECO:0000313" key="3">
    <source>
        <dbReference type="Proteomes" id="UP000245533"/>
    </source>
</evidence>
<keyword evidence="3" id="KW-1185">Reference proteome</keyword>
<reference evidence="2 3" key="1">
    <citation type="submission" date="2018-05" db="EMBL/GenBank/DDBJ databases">
        <title>Rhodohalobacter halophilus gen. nov., sp. nov., a moderately halophilic member of the family Balneolaceae.</title>
        <authorList>
            <person name="Liu Z.-W."/>
        </authorList>
    </citation>
    <scope>NUCLEOTIDE SEQUENCE [LARGE SCALE GENOMIC DNA]</scope>
    <source>
        <strain evidence="2 3">8A47</strain>
    </source>
</reference>
<dbReference type="SUPFAM" id="SSF51182">
    <property type="entry name" value="RmlC-like cupins"/>
    <property type="match status" value="1"/>
</dbReference>
<dbReference type="Gene3D" id="2.60.120.10">
    <property type="entry name" value="Jelly Rolls"/>
    <property type="match status" value="1"/>
</dbReference>
<dbReference type="Pfam" id="PF19480">
    <property type="entry name" value="DUF6016"/>
    <property type="match status" value="1"/>
</dbReference>
<dbReference type="CDD" id="cd07005">
    <property type="entry name" value="cupin_WbuC-like"/>
    <property type="match status" value="1"/>
</dbReference>
<dbReference type="InterPro" id="IPR014710">
    <property type="entry name" value="RmlC-like_jellyroll"/>
</dbReference>
<dbReference type="InterPro" id="IPR046058">
    <property type="entry name" value="WbuC_cupin"/>
</dbReference>
<dbReference type="EMBL" id="QGGB01000010">
    <property type="protein sequence ID" value="PWN05369.1"/>
    <property type="molecule type" value="Genomic_DNA"/>
</dbReference>
<dbReference type="InterPro" id="IPR027565">
    <property type="entry name" value="Cupin_WbuC"/>
</dbReference>
<comment type="caution">
    <text evidence="2">The sequence shown here is derived from an EMBL/GenBank/DDBJ whole genome shotgun (WGS) entry which is preliminary data.</text>
</comment>
<dbReference type="OrthoDB" id="9811153at2"/>
<dbReference type="NCBIfam" id="TIGR04366">
    <property type="entry name" value="cupin_WbuC"/>
    <property type="match status" value="1"/>
</dbReference>
<gene>
    <name evidence="2" type="ORF">DDZ15_14985</name>
</gene>
<organism evidence="2 3">
    <name type="scientific">Rhodohalobacter mucosus</name>
    <dbReference type="NCBI Taxonomy" id="2079485"/>
    <lineage>
        <taxon>Bacteria</taxon>
        <taxon>Pseudomonadati</taxon>
        <taxon>Balneolota</taxon>
        <taxon>Balneolia</taxon>
        <taxon>Balneolales</taxon>
        <taxon>Balneolaceae</taxon>
        <taxon>Rhodohalobacter</taxon>
    </lineage>
</organism>
<dbReference type="AlphaFoldDB" id="A0A316TQ75"/>